<evidence type="ECO:0000313" key="5">
    <source>
        <dbReference type="Proteomes" id="UP000538666"/>
    </source>
</evidence>
<keyword evidence="1 2" id="KW-0732">Signal</keyword>
<reference evidence="4 5" key="1">
    <citation type="submission" date="2020-08" db="EMBL/GenBank/DDBJ databases">
        <title>Genomic Encyclopedia of Type Strains, Phase IV (KMG-IV): sequencing the most valuable type-strain genomes for metagenomic binning, comparative biology and taxonomic classification.</title>
        <authorList>
            <person name="Goeker M."/>
        </authorList>
    </citation>
    <scope>NUCLEOTIDE SEQUENCE [LARGE SCALE GENOMIC DNA]</scope>
    <source>
        <strain evidence="4 5">DSM 103733</strain>
    </source>
</reference>
<evidence type="ECO:0000256" key="2">
    <source>
        <dbReference type="SAM" id="SignalP"/>
    </source>
</evidence>
<organism evidence="4 5">
    <name type="scientific">Silvibacterium bohemicum</name>
    <dbReference type="NCBI Taxonomy" id="1577686"/>
    <lineage>
        <taxon>Bacteria</taxon>
        <taxon>Pseudomonadati</taxon>
        <taxon>Acidobacteriota</taxon>
        <taxon>Terriglobia</taxon>
        <taxon>Terriglobales</taxon>
        <taxon>Acidobacteriaceae</taxon>
        <taxon>Silvibacterium</taxon>
    </lineage>
</organism>
<sequence>MAAAPRILTAILAALLACPAFGQAGSRCQVRPPSLAAMRHCYRPLLVFSPRADDPRLVEQGAILDAAADDMMDRFVMLTPIVSGSKNYRTPLDTPYVVLGEQERKTIRERFHIPEDRFLVLLLGEDGSIKLRSERPVDASRLNALIDIMPERKVEQERPHAN</sequence>
<feature type="signal peptide" evidence="2">
    <location>
        <begin position="1"/>
        <end position="22"/>
    </location>
</feature>
<feature type="chain" id="PRO_5032761981" description="DUF4174 domain-containing protein" evidence="2">
    <location>
        <begin position="23"/>
        <end position="162"/>
    </location>
</feature>
<name>A0A841JUT7_9BACT</name>
<evidence type="ECO:0000313" key="4">
    <source>
        <dbReference type="EMBL" id="MBB6142188.1"/>
    </source>
</evidence>
<feature type="domain" description="DUF4174" evidence="3">
    <location>
        <begin position="35"/>
        <end position="155"/>
    </location>
</feature>
<keyword evidence="5" id="KW-1185">Reference proteome</keyword>
<dbReference type="Proteomes" id="UP000538666">
    <property type="component" value="Unassembled WGS sequence"/>
</dbReference>
<dbReference type="RefSeq" id="WP_050057451.1">
    <property type="nucleotide sequence ID" value="NZ_JACHEK010000001.1"/>
</dbReference>
<dbReference type="AlphaFoldDB" id="A0A841JUT7"/>
<dbReference type="PROSITE" id="PS51257">
    <property type="entry name" value="PROKAR_LIPOPROTEIN"/>
    <property type="match status" value="1"/>
</dbReference>
<accession>A0A841JUT7</accession>
<gene>
    <name evidence="4" type="ORF">HNQ77_000126</name>
</gene>
<dbReference type="EMBL" id="JACHEK010000001">
    <property type="protein sequence ID" value="MBB6142188.1"/>
    <property type="molecule type" value="Genomic_DNA"/>
</dbReference>
<proteinExistence type="predicted"/>
<evidence type="ECO:0000259" key="3">
    <source>
        <dbReference type="Pfam" id="PF13778"/>
    </source>
</evidence>
<dbReference type="InterPro" id="IPR025232">
    <property type="entry name" value="DUF4174"/>
</dbReference>
<evidence type="ECO:0000256" key="1">
    <source>
        <dbReference type="ARBA" id="ARBA00022729"/>
    </source>
</evidence>
<comment type="caution">
    <text evidence="4">The sequence shown here is derived from an EMBL/GenBank/DDBJ whole genome shotgun (WGS) entry which is preliminary data.</text>
</comment>
<dbReference type="Pfam" id="PF13778">
    <property type="entry name" value="DUF4174"/>
    <property type="match status" value="1"/>
</dbReference>
<protein>
    <recommendedName>
        <fullName evidence="3">DUF4174 domain-containing protein</fullName>
    </recommendedName>
</protein>